<gene>
    <name evidence="7" type="primary">ssuA</name>
    <name evidence="7" type="ORF">SANT12839_016170</name>
</gene>
<dbReference type="FunFam" id="3.40.190.10:FF:000050">
    <property type="entry name" value="Sulfonate ABC transporter substrate-binding protein"/>
    <property type="match status" value="1"/>
</dbReference>
<comment type="caution">
    <text evidence="7">The sequence shown here is derived from an EMBL/GenBank/DDBJ whole genome shotgun (WGS) entry which is preliminary data.</text>
</comment>
<dbReference type="NCBIfam" id="TIGR01728">
    <property type="entry name" value="SsuA_fam"/>
    <property type="match status" value="1"/>
</dbReference>
<evidence type="ECO:0000256" key="4">
    <source>
        <dbReference type="ARBA" id="ARBA00055538"/>
    </source>
</evidence>
<organism evidence="7 8">
    <name type="scientific">Streptomyces antimycoticus</name>
    <dbReference type="NCBI Taxonomy" id="68175"/>
    <lineage>
        <taxon>Bacteria</taxon>
        <taxon>Bacillati</taxon>
        <taxon>Actinomycetota</taxon>
        <taxon>Actinomycetes</taxon>
        <taxon>Kitasatosporales</taxon>
        <taxon>Streptomycetaceae</taxon>
        <taxon>Streptomyces</taxon>
        <taxon>Streptomyces violaceusniger group</taxon>
    </lineage>
</organism>
<dbReference type="Gene3D" id="3.40.190.10">
    <property type="entry name" value="Periplasmic binding protein-like II"/>
    <property type="match status" value="2"/>
</dbReference>
<dbReference type="CDD" id="cd13558">
    <property type="entry name" value="PBP2_SsuA_like_2"/>
    <property type="match status" value="1"/>
</dbReference>
<proteinExistence type="inferred from homology"/>
<evidence type="ECO:0000256" key="1">
    <source>
        <dbReference type="ARBA" id="ARBA00010742"/>
    </source>
</evidence>
<dbReference type="InterPro" id="IPR010067">
    <property type="entry name" value="ABC_SsuA_sub-bd"/>
</dbReference>
<dbReference type="GO" id="GO:0042626">
    <property type="term" value="F:ATPase-coupled transmembrane transporter activity"/>
    <property type="evidence" value="ECO:0007669"/>
    <property type="project" value="InterPro"/>
</dbReference>
<dbReference type="PANTHER" id="PTHR30024:SF48">
    <property type="entry name" value="ABC TRANSPORTER SUBSTRATE-BINDING PROTEIN"/>
    <property type="match status" value="1"/>
</dbReference>
<comment type="similarity">
    <text evidence="1">Belongs to the bacterial solute-binding protein SsuA/TauA family.</text>
</comment>
<dbReference type="EMBL" id="BJHV01000001">
    <property type="protein sequence ID" value="GDY40735.1"/>
    <property type="molecule type" value="Genomic_DNA"/>
</dbReference>
<dbReference type="Pfam" id="PF13379">
    <property type="entry name" value="NMT1_2"/>
    <property type="match status" value="1"/>
</dbReference>
<protein>
    <recommendedName>
        <fullName evidence="5">Putative aliphatic sulfonates-binding protein</fullName>
    </recommendedName>
</protein>
<comment type="function">
    <text evidence="4">Part of a binding-protein-dependent transport system for aliphatic sulfonates. Putative binding protein.</text>
</comment>
<evidence type="ECO:0000256" key="5">
    <source>
        <dbReference type="ARBA" id="ARBA00070228"/>
    </source>
</evidence>
<evidence type="ECO:0000259" key="6">
    <source>
        <dbReference type="SMART" id="SM00062"/>
    </source>
</evidence>
<dbReference type="PANTHER" id="PTHR30024">
    <property type="entry name" value="ALIPHATIC SULFONATES-BINDING PROTEIN-RELATED"/>
    <property type="match status" value="1"/>
</dbReference>
<dbReference type="SMART" id="SM00062">
    <property type="entry name" value="PBPb"/>
    <property type="match status" value="1"/>
</dbReference>
<dbReference type="GO" id="GO:0016020">
    <property type="term" value="C:membrane"/>
    <property type="evidence" value="ECO:0007669"/>
    <property type="project" value="InterPro"/>
</dbReference>
<dbReference type="AlphaFoldDB" id="A0A4D4JVJ3"/>
<keyword evidence="2" id="KW-0813">Transport</keyword>
<feature type="domain" description="Solute-binding protein family 3/N-terminal" evidence="6">
    <location>
        <begin position="2"/>
        <end position="216"/>
    </location>
</feature>
<reference evidence="7 8" key="1">
    <citation type="journal article" date="2020" name="Int. J. Syst. Evol. Microbiol.">
        <title>Reclassification of Streptomyces castelarensis and Streptomyces sporoclivatus as later heterotypic synonyms of Streptomyces antimycoticus.</title>
        <authorList>
            <person name="Komaki H."/>
            <person name="Tamura T."/>
        </authorList>
    </citation>
    <scope>NUCLEOTIDE SEQUENCE [LARGE SCALE GENOMIC DNA]</scope>
    <source>
        <strain evidence="7 8">NBRC 12839</strain>
    </source>
</reference>
<keyword evidence="8" id="KW-1185">Reference proteome</keyword>
<keyword evidence="3" id="KW-0732">Signal</keyword>
<evidence type="ECO:0000313" key="7">
    <source>
        <dbReference type="EMBL" id="GDY40735.1"/>
    </source>
</evidence>
<name>A0A4D4JVJ3_9ACTN</name>
<dbReference type="Proteomes" id="UP000299290">
    <property type="component" value="Unassembled WGS sequence"/>
</dbReference>
<evidence type="ECO:0000256" key="3">
    <source>
        <dbReference type="ARBA" id="ARBA00022729"/>
    </source>
</evidence>
<dbReference type="InterPro" id="IPR001638">
    <property type="entry name" value="Solute-binding_3/MltF_N"/>
</dbReference>
<accession>A0A4D4JVJ3</accession>
<dbReference type="SUPFAM" id="SSF53850">
    <property type="entry name" value="Periplasmic binding protein-like II"/>
    <property type="match status" value="1"/>
</dbReference>
<evidence type="ECO:0000313" key="8">
    <source>
        <dbReference type="Proteomes" id="UP000299290"/>
    </source>
</evidence>
<sequence length="304" mass="32627">MTLNVGDQKGNDEAVLRAAGQLDNLPYKIKWSTFTSGPPILEAVSAKAVDIGGVGNTPPVFAAAAKSDIKVVAAKHGTADGEAILVKKGSPLKKATDLKGKSVAVAQGSSAHYQLVASLAKAGLSIKDVQVKFLQPADALAAFTRGKVDAWAVWDPYTSQALRQSDGRVLTTGKGVVNGLNFQVANPSSLEDAKKARAIKDYLGRLRRAQDWVYQHPEAWAKVWGKETGLPYQVALDSVKRTNGTRVYVAVDKSAVASEQEIADAFAKLKLTPRRFRFADYVDTRFNSDLPPSSSAPRTYGKRS</sequence>
<evidence type="ECO:0000256" key="2">
    <source>
        <dbReference type="ARBA" id="ARBA00022448"/>
    </source>
</evidence>